<dbReference type="OrthoDB" id="1936908at2759"/>
<dbReference type="EMBL" id="BDDD01000477">
    <property type="protein sequence ID" value="GAV66424.1"/>
    <property type="molecule type" value="Genomic_DNA"/>
</dbReference>
<reference evidence="2" key="1">
    <citation type="submission" date="2016-04" db="EMBL/GenBank/DDBJ databases">
        <title>Cephalotus genome sequencing.</title>
        <authorList>
            <person name="Fukushima K."/>
            <person name="Hasebe M."/>
            <person name="Fang X."/>
        </authorList>
    </citation>
    <scope>NUCLEOTIDE SEQUENCE [LARGE SCALE GENOMIC DNA]</scope>
    <source>
        <strain evidence="2">cv. St1</strain>
    </source>
</reference>
<evidence type="ECO:0000313" key="2">
    <source>
        <dbReference type="Proteomes" id="UP000187406"/>
    </source>
</evidence>
<evidence type="ECO:0000313" key="1">
    <source>
        <dbReference type="EMBL" id="GAV66424.1"/>
    </source>
</evidence>
<dbReference type="Proteomes" id="UP000187406">
    <property type="component" value="Unassembled WGS sequence"/>
</dbReference>
<keyword evidence="2" id="KW-1185">Reference proteome</keyword>
<protein>
    <submittedName>
        <fullName evidence="1">Uncharacterized protein</fullName>
    </submittedName>
</protein>
<dbReference type="InParanoid" id="A0A1Q3BEZ8"/>
<dbReference type="AlphaFoldDB" id="A0A1Q3BEZ8"/>
<proteinExistence type="predicted"/>
<sequence>MSMTPYKHKFLELSHYAPALVANQEERCQRFLDSLRPEIRHSVATIDWNVFGNLVESAMRVELSINEQRSIQDRGQNSLLQILKWRRVPPRIRGRGDLRLPVDQ</sequence>
<organism evidence="1 2">
    <name type="scientific">Cephalotus follicularis</name>
    <name type="common">Albany pitcher plant</name>
    <dbReference type="NCBI Taxonomy" id="3775"/>
    <lineage>
        <taxon>Eukaryota</taxon>
        <taxon>Viridiplantae</taxon>
        <taxon>Streptophyta</taxon>
        <taxon>Embryophyta</taxon>
        <taxon>Tracheophyta</taxon>
        <taxon>Spermatophyta</taxon>
        <taxon>Magnoliopsida</taxon>
        <taxon>eudicotyledons</taxon>
        <taxon>Gunneridae</taxon>
        <taxon>Pentapetalae</taxon>
        <taxon>rosids</taxon>
        <taxon>fabids</taxon>
        <taxon>Oxalidales</taxon>
        <taxon>Cephalotaceae</taxon>
        <taxon>Cephalotus</taxon>
    </lineage>
</organism>
<gene>
    <name evidence="1" type="ORF">CFOL_v3_09934</name>
</gene>
<comment type="caution">
    <text evidence="1">The sequence shown here is derived from an EMBL/GenBank/DDBJ whole genome shotgun (WGS) entry which is preliminary data.</text>
</comment>
<accession>A0A1Q3BEZ8</accession>
<name>A0A1Q3BEZ8_CEPFO</name>